<sequence length="305" mass="35932">MKLDLNNLLEEIQSWKILLRRKDDEIGKVKYQLLNAFKQSKVLKDSNTALLNEVTQLNNIVANLHNCISRLQNSEVERKILLSERESLKNCLNEQEKAQQKEIEKLKKELDKVNSTYREDIKKELLQSECKVQLTLESYRNEIRDKENQTLLLQEEVTKLKNEKDQEVLKIQIEQRGIYQLQDGLKKDDIFRQKYIQIEKESKEEILNLKKQIQELQSQIDSLKNTEKSHLNKPKTTLLNGAKNENENSCGYMKEFVHHSKRPRPDEGIDETNLSLLKNTNSNCSKLIKPVKKKLFNLDHNYFGK</sequence>
<name>A0A8X6TFB0_NEPPI</name>
<feature type="coiled-coil region" evidence="1">
    <location>
        <begin position="89"/>
        <end position="163"/>
    </location>
</feature>
<evidence type="ECO:0000256" key="1">
    <source>
        <dbReference type="SAM" id="Coils"/>
    </source>
</evidence>
<feature type="coiled-coil region" evidence="1">
    <location>
        <begin position="199"/>
        <end position="233"/>
    </location>
</feature>
<dbReference type="AlphaFoldDB" id="A0A8X6TFB0"/>
<evidence type="ECO:0000313" key="2">
    <source>
        <dbReference type="EMBL" id="GFT02969.1"/>
    </source>
</evidence>
<proteinExistence type="predicted"/>
<accession>A0A8X6TFB0</accession>
<dbReference type="OrthoDB" id="6426159at2759"/>
<comment type="caution">
    <text evidence="2">The sequence shown here is derived from an EMBL/GenBank/DDBJ whole genome shotgun (WGS) entry which is preliminary data.</text>
</comment>
<evidence type="ECO:0000313" key="3">
    <source>
        <dbReference type="Proteomes" id="UP000887013"/>
    </source>
</evidence>
<dbReference type="EMBL" id="BMAW01055831">
    <property type="protein sequence ID" value="GFT02969.1"/>
    <property type="molecule type" value="Genomic_DNA"/>
</dbReference>
<keyword evidence="1" id="KW-0175">Coiled coil</keyword>
<protein>
    <submittedName>
        <fullName evidence="2">Uncharacterized protein</fullName>
    </submittedName>
</protein>
<dbReference type="Proteomes" id="UP000887013">
    <property type="component" value="Unassembled WGS sequence"/>
</dbReference>
<reference evidence="2" key="1">
    <citation type="submission" date="2020-08" db="EMBL/GenBank/DDBJ databases">
        <title>Multicomponent nature underlies the extraordinary mechanical properties of spider dragline silk.</title>
        <authorList>
            <person name="Kono N."/>
            <person name="Nakamura H."/>
            <person name="Mori M."/>
            <person name="Yoshida Y."/>
            <person name="Ohtoshi R."/>
            <person name="Malay A.D."/>
            <person name="Moran D.A.P."/>
            <person name="Tomita M."/>
            <person name="Numata K."/>
            <person name="Arakawa K."/>
        </authorList>
    </citation>
    <scope>NUCLEOTIDE SEQUENCE</scope>
</reference>
<organism evidence="2 3">
    <name type="scientific">Nephila pilipes</name>
    <name type="common">Giant wood spider</name>
    <name type="synonym">Nephila maculata</name>
    <dbReference type="NCBI Taxonomy" id="299642"/>
    <lineage>
        <taxon>Eukaryota</taxon>
        <taxon>Metazoa</taxon>
        <taxon>Ecdysozoa</taxon>
        <taxon>Arthropoda</taxon>
        <taxon>Chelicerata</taxon>
        <taxon>Arachnida</taxon>
        <taxon>Araneae</taxon>
        <taxon>Araneomorphae</taxon>
        <taxon>Entelegynae</taxon>
        <taxon>Araneoidea</taxon>
        <taxon>Nephilidae</taxon>
        <taxon>Nephila</taxon>
    </lineage>
</organism>
<keyword evidence="3" id="KW-1185">Reference proteome</keyword>
<gene>
    <name evidence="2" type="primary">AVEN_135481_1</name>
    <name evidence="2" type="ORF">NPIL_422231</name>
</gene>